<comment type="caution">
    <text evidence="2">The sequence shown here is derived from an EMBL/GenBank/DDBJ whole genome shotgun (WGS) entry which is preliminary data.</text>
</comment>
<sequence>MEVITKASAWLPVFLSYMEASWAVWLRPNCPRNQIGIDVVQPPFGSVRTCSEVTARASPCLIHRAVNPSSRLESIRHVGARTTIGGEGSPSTGNPSAINTPCSSSLARSAAMHGTAELRCCSCYFLTVGKEVAHRRPVPCLDAQKRGTCLFLEAGSAEGMF</sequence>
<keyword evidence="3" id="KW-1185">Reference proteome</keyword>
<evidence type="ECO:0000256" key="1">
    <source>
        <dbReference type="SAM" id="SignalP"/>
    </source>
</evidence>
<proteinExistence type="predicted"/>
<keyword evidence="1" id="KW-0732">Signal</keyword>
<evidence type="ECO:0000313" key="3">
    <source>
        <dbReference type="Proteomes" id="UP001172155"/>
    </source>
</evidence>
<protein>
    <recommendedName>
        <fullName evidence="4">Secreted protein</fullName>
    </recommendedName>
</protein>
<reference evidence="2" key="1">
    <citation type="submission" date="2023-06" db="EMBL/GenBank/DDBJ databases">
        <title>Genome-scale phylogeny and comparative genomics of the fungal order Sordariales.</title>
        <authorList>
            <consortium name="Lawrence Berkeley National Laboratory"/>
            <person name="Hensen N."/>
            <person name="Bonometti L."/>
            <person name="Westerberg I."/>
            <person name="Brannstrom I.O."/>
            <person name="Guillou S."/>
            <person name="Cros-Aarteil S."/>
            <person name="Calhoun S."/>
            <person name="Haridas S."/>
            <person name="Kuo A."/>
            <person name="Mondo S."/>
            <person name="Pangilinan J."/>
            <person name="Riley R."/>
            <person name="LaButti K."/>
            <person name="Andreopoulos B."/>
            <person name="Lipzen A."/>
            <person name="Chen C."/>
            <person name="Yanf M."/>
            <person name="Daum C."/>
            <person name="Ng V."/>
            <person name="Clum A."/>
            <person name="Steindorff A."/>
            <person name="Ohm R."/>
            <person name="Martin F."/>
            <person name="Silar P."/>
            <person name="Natvig D."/>
            <person name="Lalanne C."/>
            <person name="Gautier V."/>
            <person name="Ament-velasquez S.L."/>
            <person name="Kruys A."/>
            <person name="Hutchinson M.I."/>
            <person name="Powell A.J."/>
            <person name="Barry K."/>
            <person name="Miller A.N."/>
            <person name="Grigoriev I.V."/>
            <person name="Debuchy R."/>
            <person name="Gladieux P."/>
            <person name="Thoren M.H."/>
            <person name="Johannesson H."/>
        </authorList>
    </citation>
    <scope>NUCLEOTIDE SEQUENCE</scope>
    <source>
        <strain evidence="2">SMH3187-1</strain>
    </source>
</reference>
<accession>A0AA40F5X3</accession>
<dbReference type="Proteomes" id="UP001172155">
    <property type="component" value="Unassembled WGS sequence"/>
</dbReference>
<evidence type="ECO:0008006" key="4">
    <source>
        <dbReference type="Google" id="ProtNLM"/>
    </source>
</evidence>
<organism evidence="2 3">
    <name type="scientific">Schizothecium vesticola</name>
    <dbReference type="NCBI Taxonomy" id="314040"/>
    <lineage>
        <taxon>Eukaryota</taxon>
        <taxon>Fungi</taxon>
        <taxon>Dikarya</taxon>
        <taxon>Ascomycota</taxon>
        <taxon>Pezizomycotina</taxon>
        <taxon>Sordariomycetes</taxon>
        <taxon>Sordariomycetidae</taxon>
        <taxon>Sordariales</taxon>
        <taxon>Schizotheciaceae</taxon>
        <taxon>Schizothecium</taxon>
    </lineage>
</organism>
<dbReference type="EMBL" id="JAUKUD010000002">
    <property type="protein sequence ID" value="KAK0751431.1"/>
    <property type="molecule type" value="Genomic_DNA"/>
</dbReference>
<feature type="chain" id="PRO_5041228795" description="Secreted protein" evidence="1">
    <location>
        <begin position="24"/>
        <end position="161"/>
    </location>
</feature>
<dbReference type="AlphaFoldDB" id="A0AA40F5X3"/>
<gene>
    <name evidence="2" type="ORF">B0T18DRAFT_402491</name>
</gene>
<evidence type="ECO:0000313" key="2">
    <source>
        <dbReference type="EMBL" id="KAK0751431.1"/>
    </source>
</evidence>
<feature type="signal peptide" evidence="1">
    <location>
        <begin position="1"/>
        <end position="23"/>
    </location>
</feature>
<name>A0AA40F5X3_9PEZI</name>